<keyword evidence="9" id="KW-1185">Reference proteome</keyword>
<gene>
    <name evidence="8" type="primary">cbiM</name>
    <name evidence="8" type="ORF">PMG71_14345</name>
</gene>
<organism evidence="8 9">
    <name type="scientific">Roseofilum acuticapitatum BLCC-M154</name>
    <dbReference type="NCBI Taxonomy" id="3022444"/>
    <lineage>
        <taxon>Bacteria</taxon>
        <taxon>Bacillati</taxon>
        <taxon>Cyanobacteriota</taxon>
        <taxon>Cyanophyceae</taxon>
        <taxon>Desertifilales</taxon>
        <taxon>Desertifilaceae</taxon>
        <taxon>Roseofilum</taxon>
        <taxon>Roseofilum acuticapitatum</taxon>
    </lineage>
</organism>
<accession>A0ABT7AUM1</accession>
<keyword evidence="2" id="KW-0813">Transport</keyword>
<feature type="transmembrane region" description="Helical" evidence="7">
    <location>
        <begin position="135"/>
        <end position="157"/>
    </location>
</feature>
<evidence type="ECO:0000256" key="2">
    <source>
        <dbReference type="ARBA" id="ARBA00022448"/>
    </source>
</evidence>
<keyword evidence="3" id="KW-1003">Cell membrane</keyword>
<keyword evidence="5 7" id="KW-1133">Transmembrane helix</keyword>
<evidence type="ECO:0000256" key="6">
    <source>
        <dbReference type="ARBA" id="ARBA00023136"/>
    </source>
</evidence>
<protein>
    <submittedName>
        <fullName evidence="8">Cobalt transporter CbiM</fullName>
    </submittedName>
</protein>
<dbReference type="NCBIfam" id="NF004905">
    <property type="entry name" value="PRK06265.1-5"/>
    <property type="match status" value="1"/>
</dbReference>
<sequence>MHIPDGMVPPQVVIVGYAVSGGVLMWSLKQIERSDRNQEQIPKASLFTAAFFVSSSLHIPIPPASVHLVLNGLLGAILGYYAFPAIIIGLFFQAVMFQHGGLSTLGINALIMGIPALLAGSIFRSRLTFRLKNRFWTGCFGFLAGSTAVALSATLFLSTVLFTLPTDIDQNLEQASLWALVLAHMPLVILEGLFTTMVVLFLDRVKPELIKHYS</sequence>
<dbReference type="Proteomes" id="UP001235303">
    <property type="component" value="Unassembled WGS sequence"/>
</dbReference>
<feature type="transmembrane region" description="Helical" evidence="7">
    <location>
        <begin position="73"/>
        <end position="96"/>
    </location>
</feature>
<evidence type="ECO:0000256" key="5">
    <source>
        <dbReference type="ARBA" id="ARBA00022989"/>
    </source>
</evidence>
<dbReference type="PANTHER" id="PTHR34229">
    <property type="entry name" value="METAL TRANSPORT PROTEIN HI_1621-RELATED"/>
    <property type="match status" value="1"/>
</dbReference>
<dbReference type="Gene3D" id="1.10.1760.20">
    <property type="match status" value="1"/>
</dbReference>
<reference evidence="8 9" key="1">
    <citation type="submission" date="2023-01" db="EMBL/GenBank/DDBJ databases">
        <title>Novel diversity within Roseofilum (Cyanobacteria; Desertifilaceae) from marine benthic mats with descriptions of four novel species.</title>
        <authorList>
            <person name="Wang Y."/>
            <person name="Berthold D.E."/>
            <person name="Hu J."/>
            <person name="Lefler F.W."/>
            <person name="Laughinghouse H.D. IV."/>
        </authorList>
    </citation>
    <scope>NUCLEOTIDE SEQUENCE [LARGE SCALE GENOMIC DNA]</scope>
    <source>
        <strain evidence="8 9">BLCC-M154</strain>
    </source>
</reference>
<evidence type="ECO:0000256" key="3">
    <source>
        <dbReference type="ARBA" id="ARBA00022475"/>
    </source>
</evidence>
<keyword evidence="6 7" id="KW-0472">Membrane</keyword>
<dbReference type="EMBL" id="JAQOSP010000092">
    <property type="protein sequence ID" value="MDJ1170608.1"/>
    <property type="molecule type" value="Genomic_DNA"/>
</dbReference>
<dbReference type="RefSeq" id="WP_283754369.1">
    <property type="nucleotide sequence ID" value="NZ_JAQOSP010000092.1"/>
</dbReference>
<evidence type="ECO:0000256" key="7">
    <source>
        <dbReference type="SAM" id="Phobius"/>
    </source>
</evidence>
<name>A0ABT7AUM1_9CYAN</name>
<proteinExistence type="predicted"/>
<evidence type="ECO:0000313" key="8">
    <source>
        <dbReference type="EMBL" id="MDJ1170608.1"/>
    </source>
</evidence>
<dbReference type="NCBIfam" id="NF004906">
    <property type="entry name" value="PRK06265.2-1"/>
    <property type="match status" value="1"/>
</dbReference>
<feature type="transmembrane region" description="Helical" evidence="7">
    <location>
        <begin position="12"/>
        <end position="28"/>
    </location>
</feature>
<dbReference type="Pfam" id="PF01891">
    <property type="entry name" value="CbiM"/>
    <property type="match status" value="1"/>
</dbReference>
<feature type="transmembrane region" description="Helical" evidence="7">
    <location>
        <begin position="177"/>
        <end position="202"/>
    </location>
</feature>
<dbReference type="InterPro" id="IPR002751">
    <property type="entry name" value="CbiM/NikMN"/>
</dbReference>
<dbReference type="PANTHER" id="PTHR34229:SF1">
    <property type="entry name" value="METAL TRANSPORT PROTEIN HI_1621-RELATED"/>
    <property type="match status" value="1"/>
</dbReference>
<keyword evidence="4 7" id="KW-0812">Transmembrane</keyword>
<feature type="transmembrane region" description="Helical" evidence="7">
    <location>
        <begin position="102"/>
        <end position="123"/>
    </location>
</feature>
<evidence type="ECO:0000256" key="4">
    <source>
        <dbReference type="ARBA" id="ARBA00022692"/>
    </source>
</evidence>
<evidence type="ECO:0000313" key="9">
    <source>
        <dbReference type="Proteomes" id="UP001235303"/>
    </source>
</evidence>
<evidence type="ECO:0000256" key="1">
    <source>
        <dbReference type="ARBA" id="ARBA00004651"/>
    </source>
</evidence>
<comment type="subcellular location">
    <subcellularLocation>
        <location evidence="1">Cell membrane</location>
        <topology evidence="1">Multi-pass membrane protein</topology>
    </subcellularLocation>
</comment>
<comment type="caution">
    <text evidence="8">The sequence shown here is derived from an EMBL/GenBank/DDBJ whole genome shotgun (WGS) entry which is preliminary data.</text>
</comment>